<keyword evidence="3" id="KW-1003">Cell membrane</keyword>
<comment type="similarity">
    <text evidence="7">Belongs to the binding-protein-dependent transport system permease family.</text>
</comment>
<proteinExistence type="inferred from homology"/>
<feature type="transmembrane region" description="Helical" evidence="7">
    <location>
        <begin position="227"/>
        <end position="247"/>
    </location>
</feature>
<comment type="subcellular location">
    <subcellularLocation>
        <location evidence="1 7">Cell membrane</location>
        <topology evidence="1 7">Multi-pass membrane protein</topology>
    </subcellularLocation>
</comment>
<evidence type="ECO:0000256" key="3">
    <source>
        <dbReference type="ARBA" id="ARBA00022475"/>
    </source>
</evidence>
<evidence type="ECO:0000256" key="2">
    <source>
        <dbReference type="ARBA" id="ARBA00022448"/>
    </source>
</evidence>
<dbReference type="InterPro" id="IPR035906">
    <property type="entry name" value="MetI-like_sf"/>
</dbReference>
<feature type="compositionally biased region" description="Basic and acidic residues" evidence="8">
    <location>
        <begin position="281"/>
        <end position="290"/>
    </location>
</feature>
<sequence length="290" mass="30208">MTSTTSSRPAPVRRPGERVRRVARPLLVLAFWLGVWQLGASTVGHDFLLASPASTGSRLTELVVTGEFWSTVGYSLARITVGFLAAVAVGALTAAAAAAWRVVDAVLSPAMTAVRAAPVVSFILLALIWAGSSWLAAVTSFLMVLPIVHGTVLGGIRQRDRALLEMAEVFRVPLWRRFVAIDVPSVLPYFATACHVGVGLAWKAGVAAEVIGLPEGSIGERMYQGKLLLSSADVLAWTVVVIAVSFASERLVAALLARGQARLAIGRPAGGDGPAGSPRPAADDARGAAA</sequence>
<evidence type="ECO:0000256" key="5">
    <source>
        <dbReference type="ARBA" id="ARBA00022989"/>
    </source>
</evidence>
<evidence type="ECO:0000256" key="7">
    <source>
        <dbReference type="RuleBase" id="RU363032"/>
    </source>
</evidence>
<evidence type="ECO:0000256" key="4">
    <source>
        <dbReference type="ARBA" id="ARBA00022692"/>
    </source>
</evidence>
<dbReference type="SUPFAM" id="SSF161098">
    <property type="entry name" value="MetI-like"/>
    <property type="match status" value="1"/>
</dbReference>
<dbReference type="PANTHER" id="PTHR30151">
    <property type="entry name" value="ALKANE SULFONATE ABC TRANSPORTER-RELATED, MEMBRANE SUBUNIT"/>
    <property type="match status" value="1"/>
</dbReference>
<reference evidence="10 11" key="1">
    <citation type="submission" date="2019-07" db="EMBL/GenBank/DDBJ databases">
        <title>Whole genome shotgun sequence of Actinotalea fermentans NBRC 105374.</title>
        <authorList>
            <person name="Hosoyama A."/>
            <person name="Uohara A."/>
            <person name="Ohji S."/>
            <person name="Ichikawa N."/>
        </authorList>
    </citation>
    <scope>NUCLEOTIDE SEQUENCE [LARGE SCALE GENOMIC DNA]</scope>
    <source>
        <strain evidence="10 11">NBRC 105374</strain>
    </source>
</reference>
<dbReference type="OrthoDB" id="9804353at2"/>
<evidence type="ECO:0000259" key="9">
    <source>
        <dbReference type="PROSITE" id="PS50928"/>
    </source>
</evidence>
<dbReference type="GO" id="GO:0055085">
    <property type="term" value="P:transmembrane transport"/>
    <property type="evidence" value="ECO:0007669"/>
    <property type="project" value="InterPro"/>
</dbReference>
<feature type="transmembrane region" description="Helical" evidence="7">
    <location>
        <begin position="112"/>
        <end position="130"/>
    </location>
</feature>
<evidence type="ECO:0000256" key="1">
    <source>
        <dbReference type="ARBA" id="ARBA00004651"/>
    </source>
</evidence>
<keyword evidence="4 7" id="KW-0812">Transmembrane</keyword>
<evidence type="ECO:0000256" key="6">
    <source>
        <dbReference type="ARBA" id="ARBA00023136"/>
    </source>
</evidence>
<dbReference type="Proteomes" id="UP000321484">
    <property type="component" value="Unassembled WGS sequence"/>
</dbReference>
<dbReference type="Gene3D" id="1.10.3720.10">
    <property type="entry name" value="MetI-like"/>
    <property type="match status" value="1"/>
</dbReference>
<dbReference type="InterPro" id="IPR000515">
    <property type="entry name" value="MetI-like"/>
</dbReference>
<dbReference type="Pfam" id="PF00528">
    <property type="entry name" value="BPD_transp_1"/>
    <property type="match status" value="1"/>
</dbReference>
<dbReference type="AlphaFoldDB" id="A0A511Z0V9"/>
<evidence type="ECO:0000256" key="8">
    <source>
        <dbReference type="SAM" id="MobiDB-lite"/>
    </source>
</evidence>
<protein>
    <submittedName>
        <fullName evidence="10">Nitrate ABC transporter permease</fullName>
    </submittedName>
</protein>
<keyword evidence="5 7" id="KW-1133">Transmembrane helix</keyword>
<feature type="transmembrane region" description="Helical" evidence="7">
    <location>
        <begin position="79"/>
        <end position="100"/>
    </location>
</feature>
<feature type="domain" description="ABC transmembrane type-1" evidence="9">
    <location>
        <begin position="68"/>
        <end position="252"/>
    </location>
</feature>
<organism evidence="10 11">
    <name type="scientific">Actinotalea fermentans</name>
    <dbReference type="NCBI Taxonomy" id="43671"/>
    <lineage>
        <taxon>Bacteria</taxon>
        <taxon>Bacillati</taxon>
        <taxon>Actinomycetota</taxon>
        <taxon>Actinomycetes</taxon>
        <taxon>Micrococcales</taxon>
        <taxon>Cellulomonadaceae</taxon>
        <taxon>Actinotalea</taxon>
    </lineage>
</organism>
<comment type="caution">
    <text evidence="10">The sequence shown here is derived from an EMBL/GenBank/DDBJ whole genome shotgun (WGS) entry which is preliminary data.</text>
</comment>
<accession>A0A511Z0V9</accession>
<dbReference type="PROSITE" id="PS50928">
    <property type="entry name" value="ABC_TM1"/>
    <property type="match status" value="1"/>
</dbReference>
<keyword evidence="2 7" id="KW-0813">Transport</keyword>
<dbReference type="EMBL" id="BJYK01000009">
    <property type="protein sequence ID" value="GEN81097.1"/>
    <property type="molecule type" value="Genomic_DNA"/>
</dbReference>
<dbReference type="CDD" id="cd06261">
    <property type="entry name" value="TM_PBP2"/>
    <property type="match status" value="1"/>
</dbReference>
<feature type="transmembrane region" description="Helical" evidence="7">
    <location>
        <begin position="136"/>
        <end position="156"/>
    </location>
</feature>
<dbReference type="RefSeq" id="WP_146819861.1">
    <property type="nucleotide sequence ID" value="NZ_BJYK01000009.1"/>
</dbReference>
<keyword evidence="11" id="KW-1185">Reference proteome</keyword>
<gene>
    <name evidence="10" type="ORF">AFE02nite_28310</name>
</gene>
<evidence type="ECO:0000313" key="10">
    <source>
        <dbReference type="EMBL" id="GEN81097.1"/>
    </source>
</evidence>
<name>A0A511Z0V9_9CELL</name>
<keyword evidence="6 7" id="KW-0472">Membrane</keyword>
<dbReference type="PANTHER" id="PTHR30151:SF0">
    <property type="entry name" value="ABC TRANSPORTER PERMEASE PROTEIN MJ0413-RELATED"/>
    <property type="match status" value="1"/>
</dbReference>
<feature type="region of interest" description="Disordered" evidence="8">
    <location>
        <begin position="268"/>
        <end position="290"/>
    </location>
</feature>
<evidence type="ECO:0000313" key="11">
    <source>
        <dbReference type="Proteomes" id="UP000321484"/>
    </source>
</evidence>
<feature type="transmembrane region" description="Helical" evidence="7">
    <location>
        <begin position="21"/>
        <end position="39"/>
    </location>
</feature>
<dbReference type="GO" id="GO:0005886">
    <property type="term" value="C:plasma membrane"/>
    <property type="evidence" value="ECO:0007669"/>
    <property type="project" value="UniProtKB-SubCell"/>
</dbReference>